<dbReference type="GO" id="GO:0016121">
    <property type="term" value="P:carotene catabolic process"/>
    <property type="evidence" value="ECO:0007669"/>
    <property type="project" value="TreeGrafter"/>
</dbReference>
<accession>A0A453KLJ6</accession>
<dbReference type="GO" id="GO:0046872">
    <property type="term" value="F:metal ion binding"/>
    <property type="evidence" value="ECO:0007669"/>
    <property type="project" value="UniProtKB-KW"/>
</dbReference>
<reference evidence="8" key="1">
    <citation type="journal article" date="2014" name="Science">
        <title>Ancient hybridizations among the ancestral genomes of bread wheat.</title>
        <authorList>
            <consortium name="International Wheat Genome Sequencing Consortium,"/>
            <person name="Marcussen T."/>
            <person name="Sandve S.R."/>
            <person name="Heier L."/>
            <person name="Spannagl M."/>
            <person name="Pfeifer M."/>
            <person name="Jakobsen K.S."/>
            <person name="Wulff B.B."/>
            <person name="Steuernagel B."/>
            <person name="Mayer K.F."/>
            <person name="Olsen O.A."/>
        </authorList>
    </citation>
    <scope>NUCLEOTIDE SEQUENCE [LARGE SCALE GENOMIC DNA]</scope>
    <source>
        <strain evidence="8">cv. AL8/78</strain>
    </source>
</reference>
<evidence type="ECO:0000256" key="4">
    <source>
        <dbReference type="ARBA" id="ARBA00022964"/>
    </source>
</evidence>
<dbReference type="GO" id="GO:0009570">
    <property type="term" value="C:chloroplast stroma"/>
    <property type="evidence" value="ECO:0007669"/>
    <property type="project" value="TreeGrafter"/>
</dbReference>
<feature type="binding site" evidence="6">
    <location>
        <position position="216"/>
    </location>
    <ligand>
        <name>Fe cation</name>
        <dbReference type="ChEBI" id="CHEBI:24875"/>
        <note>catalytic</note>
    </ligand>
</feature>
<evidence type="ECO:0000256" key="5">
    <source>
        <dbReference type="ARBA" id="ARBA00023004"/>
    </source>
</evidence>
<reference evidence="7" key="5">
    <citation type="journal article" date="2021" name="G3 (Bethesda)">
        <title>Aegilops tauschii genome assembly Aet v5.0 features greater sequence contiguity and improved annotation.</title>
        <authorList>
            <person name="Wang L."/>
            <person name="Zhu T."/>
            <person name="Rodriguez J.C."/>
            <person name="Deal K.R."/>
            <person name="Dubcovsky J."/>
            <person name="McGuire P.E."/>
            <person name="Lux T."/>
            <person name="Spannagl M."/>
            <person name="Mayer K.F.X."/>
            <person name="Baldrich P."/>
            <person name="Meyers B.C."/>
            <person name="Huo N."/>
            <person name="Gu Y.Q."/>
            <person name="Zhou H."/>
            <person name="Devos K.M."/>
            <person name="Bennetzen J.L."/>
            <person name="Unver T."/>
            <person name="Budak H."/>
            <person name="Gulick P.J."/>
            <person name="Galiba G."/>
            <person name="Kalapos B."/>
            <person name="Nelson D.R."/>
            <person name="Li P."/>
            <person name="You F.M."/>
            <person name="Luo M.C."/>
            <person name="Dvorak J."/>
        </authorList>
    </citation>
    <scope>NUCLEOTIDE SEQUENCE [LARGE SCALE GENOMIC DNA]</scope>
    <source>
        <strain evidence="7">cv. AL8/78</strain>
    </source>
</reference>
<dbReference type="PANTHER" id="PTHR10543">
    <property type="entry name" value="BETA-CAROTENE DIOXYGENASE"/>
    <property type="match status" value="1"/>
</dbReference>
<keyword evidence="5 6" id="KW-0408">Iron</keyword>
<evidence type="ECO:0000313" key="8">
    <source>
        <dbReference type="Proteomes" id="UP000015105"/>
    </source>
</evidence>
<comment type="cofactor">
    <cofactor evidence="6">
        <name>Fe(2+)</name>
        <dbReference type="ChEBI" id="CHEBI:29033"/>
    </cofactor>
    <text evidence="6">Binds 1 Fe(2+) ion per subunit.</text>
</comment>
<keyword evidence="8" id="KW-1185">Reference proteome</keyword>
<evidence type="ECO:0000256" key="1">
    <source>
        <dbReference type="ARBA" id="ARBA00006787"/>
    </source>
</evidence>
<comment type="similarity">
    <text evidence="1">Belongs to the carotenoid oxygenase family.</text>
</comment>
<name>A0A453KLJ6_AEGTS</name>
<proteinExistence type="inferred from homology"/>
<keyword evidence="3" id="KW-0809">Transit peptide</keyword>
<dbReference type="Gramene" id="AET5Gv20453300.6">
    <property type="protein sequence ID" value="AET5Gv20453300.6"/>
    <property type="gene ID" value="AET5Gv20453300"/>
</dbReference>
<reference evidence="8" key="2">
    <citation type="journal article" date="2017" name="Nat. Plants">
        <title>The Aegilops tauschii genome reveals multiple impacts of transposons.</title>
        <authorList>
            <person name="Zhao G."/>
            <person name="Zou C."/>
            <person name="Li K."/>
            <person name="Wang K."/>
            <person name="Li T."/>
            <person name="Gao L."/>
            <person name="Zhang X."/>
            <person name="Wang H."/>
            <person name="Yang Z."/>
            <person name="Liu X."/>
            <person name="Jiang W."/>
            <person name="Mao L."/>
            <person name="Kong X."/>
            <person name="Jiao Y."/>
            <person name="Jia J."/>
        </authorList>
    </citation>
    <scope>NUCLEOTIDE SEQUENCE [LARGE SCALE GENOMIC DNA]</scope>
    <source>
        <strain evidence="8">cv. AL8/78</strain>
    </source>
</reference>
<dbReference type="EnsemblPlants" id="AET5Gv20453300.6">
    <property type="protein sequence ID" value="AET5Gv20453300.6"/>
    <property type="gene ID" value="AET5Gv20453300"/>
</dbReference>
<keyword evidence="4" id="KW-0223">Dioxygenase</keyword>
<organism evidence="7 8">
    <name type="scientific">Aegilops tauschii subsp. strangulata</name>
    <name type="common">Goatgrass</name>
    <dbReference type="NCBI Taxonomy" id="200361"/>
    <lineage>
        <taxon>Eukaryota</taxon>
        <taxon>Viridiplantae</taxon>
        <taxon>Streptophyta</taxon>
        <taxon>Embryophyta</taxon>
        <taxon>Tracheophyta</taxon>
        <taxon>Spermatophyta</taxon>
        <taxon>Magnoliopsida</taxon>
        <taxon>Liliopsida</taxon>
        <taxon>Poales</taxon>
        <taxon>Poaceae</taxon>
        <taxon>BOP clade</taxon>
        <taxon>Pooideae</taxon>
        <taxon>Triticodae</taxon>
        <taxon>Triticeae</taxon>
        <taxon>Triticinae</taxon>
        <taxon>Aegilops</taxon>
    </lineage>
</organism>
<protein>
    <submittedName>
        <fullName evidence="7">Uncharacterized protein</fullName>
    </submittedName>
</protein>
<keyword evidence="2 6" id="KW-0479">Metal-binding</keyword>
<evidence type="ECO:0000256" key="6">
    <source>
        <dbReference type="PIRSR" id="PIRSR604294-1"/>
    </source>
</evidence>
<evidence type="ECO:0000256" key="3">
    <source>
        <dbReference type="ARBA" id="ARBA00022946"/>
    </source>
</evidence>
<reference evidence="7" key="4">
    <citation type="submission" date="2019-03" db="UniProtKB">
        <authorList>
            <consortium name="EnsemblPlants"/>
        </authorList>
    </citation>
    <scope>IDENTIFICATION</scope>
</reference>
<dbReference type="Proteomes" id="UP000015105">
    <property type="component" value="Chromosome 5D"/>
</dbReference>
<sequence>MKLYCNFQCKNSGNDNPQTQPCFLSRKLTLLVACLQSNFAPVDEIGGSIEILQIEGEIPKDFPEGVYIRNGSNPLFGALHSTVSVFGESSEIWVEGEGMLHALYFTKTGSASSWSVSYDNRYVQSETLKIEQDRQKPCFLPAIEGDSAAIIVAYILNYLRFGKVNKNITNTNVFEHAGRVYAVAESHQPQEICIQNLETGNTWDIGGEWDRPFTAHPKVWVTSSSILHKPHG</sequence>
<dbReference type="AlphaFoldDB" id="A0A453KLJ6"/>
<keyword evidence="4" id="KW-0560">Oxidoreductase</keyword>
<dbReference type="PANTHER" id="PTHR10543:SF145">
    <property type="entry name" value="OS09G0321200 PROTEIN"/>
    <property type="match status" value="1"/>
</dbReference>
<reference evidence="7" key="3">
    <citation type="journal article" date="2017" name="Nature">
        <title>Genome sequence of the progenitor of the wheat D genome Aegilops tauschii.</title>
        <authorList>
            <person name="Luo M.C."/>
            <person name="Gu Y.Q."/>
            <person name="Puiu D."/>
            <person name="Wang H."/>
            <person name="Twardziok S.O."/>
            <person name="Deal K.R."/>
            <person name="Huo N."/>
            <person name="Zhu T."/>
            <person name="Wang L."/>
            <person name="Wang Y."/>
            <person name="McGuire P.E."/>
            <person name="Liu S."/>
            <person name="Long H."/>
            <person name="Ramasamy R.K."/>
            <person name="Rodriguez J.C."/>
            <person name="Van S.L."/>
            <person name="Yuan L."/>
            <person name="Wang Z."/>
            <person name="Xia Z."/>
            <person name="Xiao L."/>
            <person name="Anderson O.D."/>
            <person name="Ouyang S."/>
            <person name="Liang Y."/>
            <person name="Zimin A.V."/>
            <person name="Pertea G."/>
            <person name="Qi P."/>
            <person name="Bennetzen J.L."/>
            <person name="Dai X."/>
            <person name="Dawson M.W."/>
            <person name="Muller H.G."/>
            <person name="Kugler K."/>
            <person name="Rivarola-Duarte L."/>
            <person name="Spannagl M."/>
            <person name="Mayer K.F.X."/>
            <person name="Lu F.H."/>
            <person name="Bevan M.W."/>
            <person name="Leroy P."/>
            <person name="Li P."/>
            <person name="You F.M."/>
            <person name="Sun Q."/>
            <person name="Liu Z."/>
            <person name="Lyons E."/>
            <person name="Wicker T."/>
            <person name="Salzberg S.L."/>
            <person name="Devos K.M."/>
            <person name="Dvorak J."/>
        </authorList>
    </citation>
    <scope>NUCLEOTIDE SEQUENCE [LARGE SCALE GENOMIC DNA]</scope>
    <source>
        <strain evidence="7">cv. AL8/78</strain>
    </source>
</reference>
<dbReference type="GO" id="GO:0010436">
    <property type="term" value="F:carotenoid dioxygenase activity"/>
    <property type="evidence" value="ECO:0007669"/>
    <property type="project" value="TreeGrafter"/>
</dbReference>
<dbReference type="Pfam" id="PF03055">
    <property type="entry name" value="RPE65"/>
    <property type="match status" value="1"/>
</dbReference>
<evidence type="ECO:0000256" key="2">
    <source>
        <dbReference type="ARBA" id="ARBA00022723"/>
    </source>
</evidence>
<evidence type="ECO:0000313" key="7">
    <source>
        <dbReference type="EnsemblPlants" id="AET5Gv20453300.6"/>
    </source>
</evidence>
<dbReference type="InterPro" id="IPR004294">
    <property type="entry name" value="Carotenoid_Oase"/>
</dbReference>